<name>A0A5J5DIA3_9PERO</name>
<organism evidence="1 2">
    <name type="scientific">Etheostoma spectabile</name>
    <name type="common">orangethroat darter</name>
    <dbReference type="NCBI Taxonomy" id="54343"/>
    <lineage>
        <taxon>Eukaryota</taxon>
        <taxon>Metazoa</taxon>
        <taxon>Chordata</taxon>
        <taxon>Craniata</taxon>
        <taxon>Vertebrata</taxon>
        <taxon>Euteleostomi</taxon>
        <taxon>Actinopterygii</taxon>
        <taxon>Neopterygii</taxon>
        <taxon>Teleostei</taxon>
        <taxon>Neoteleostei</taxon>
        <taxon>Acanthomorphata</taxon>
        <taxon>Eupercaria</taxon>
        <taxon>Perciformes</taxon>
        <taxon>Percoidei</taxon>
        <taxon>Percidae</taxon>
        <taxon>Etheostomatinae</taxon>
        <taxon>Etheostoma</taxon>
    </lineage>
</organism>
<sequence>MFFSHRRVIIEPTNRLSGQEAALRWTDAGLQLPVLGSREQPVRRTRSTARRDWFIPSTAGAREEQSNLLRPSYIWVPRCLRLQEKGLASETSAPMDPAFDLSENGRKLAHATASVCSKPTGELGSCYECKMSPVGSGTKDSEAQLVSPPSLYIDQRLIRWSLDPAASSFCLGSWWSEKATLSTMSVWY</sequence>
<dbReference type="EMBL" id="VOFY01000005">
    <property type="protein sequence ID" value="KAA8592958.1"/>
    <property type="molecule type" value="Genomic_DNA"/>
</dbReference>
<dbReference type="AlphaFoldDB" id="A0A5J5DIA3"/>
<gene>
    <name evidence="1" type="ORF">FQN60_018413</name>
</gene>
<accession>A0A5J5DIA3</accession>
<proteinExistence type="predicted"/>
<reference evidence="1 2" key="1">
    <citation type="submission" date="2019-08" db="EMBL/GenBank/DDBJ databases">
        <title>A chromosome-level genome assembly, high-density linkage maps, and genome scans reveal the genomic architecture of hybrid incompatibilities underlying speciation via character displacement in darters (Percidae: Etheostominae).</title>
        <authorList>
            <person name="Moran R.L."/>
            <person name="Catchen J.M."/>
            <person name="Fuller R.C."/>
        </authorList>
    </citation>
    <scope>NUCLEOTIDE SEQUENCE [LARGE SCALE GENOMIC DNA]</scope>
    <source>
        <strain evidence="1">EspeVRDwgs_2016</strain>
        <tissue evidence="1">Muscle</tissue>
    </source>
</reference>
<dbReference type="Proteomes" id="UP000327493">
    <property type="component" value="Chromosome 5"/>
</dbReference>
<comment type="caution">
    <text evidence="1">The sequence shown here is derived from an EMBL/GenBank/DDBJ whole genome shotgun (WGS) entry which is preliminary data.</text>
</comment>
<keyword evidence="2" id="KW-1185">Reference proteome</keyword>
<protein>
    <submittedName>
        <fullName evidence="1">Uncharacterized protein</fullName>
    </submittedName>
</protein>
<evidence type="ECO:0000313" key="1">
    <source>
        <dbReference type="EMBL" id="KAA8592958.1"/>
    </source>
</evidence>
<evidence type="ECO:0000313" key="2">
    <source>
        <dbReference type="Proteomes" id="UP000327493"/>
    </source>
</evidence>